<gene>
    <name evidence="5" type="ORF">SAMN05660477_01570</name>
</gene>
<proteinExistence type="inferred from homology"/>
<sequence length="292" mass="33967">METVEISIIIVTYNSQDLIKGAIDSIYNLADISKTRFEIIIVDNSPFDGHQLLKKNIENNFYNASNLYVIHNVKNGGYGQGNNVGICKAKGKIICIMNPDVLFLEPLMKDALLKFQSNSQLALLGYKQTGGFDYSFYLKPEFRNSFSGFQMKLYNKFENFSAIKHYLSGAFFFIDKEKFEKIGLFDENIFMYFEEPDVSNRLLNAGYEIQYDKSKKYMHLVGNRIEYSDFGFKNEMKSLLYYIKKHGLNKKKFLTAFVSEYRVKMRIAKIIGDTNRLEKFSKELSLIQEIFI</sequence>
<dbReference type="EMBL" id="FUYZ01000004">
    <property type="protein sequence ID" value="SKB87499.1"/>
    <property type="molecule type" value="Genomic_DNA"/>
</dbReference>
<comment type="similarity">
    <text evidence="1">Belongs to the glycosyltransferase 2 family.</text>
</comment>
<dbReference type="Proteomes" id="UP000191112">
    <property type="component" value="Unassembled WGS sequence"/>
</dbReference>
<reference evidence="5 6" key="1">
    <citation type="submission" date="2017-02" db="EMBL/GenBank/DDBJ databases">
        <authorList>
            <person name="Peterson S.W."/>
        </authorList>
    </citation>
    <scope>NUCLEOTIDE SEQUENCE [LARGE SCALE GENOMIC DNA]</scope>
    <source>
        <strain evidence="5 6">DSM 22323</strain>
    </source>
</reference>
<dbReference type="AlphaFoldDB" id="A0A1T5EUK7"/>
<evidence type="ECO:0000259" key="4">
    <source>
        <dbReference type="Pfam" id="PF00535"/>
    </source>
</evidence>
<evidence type="ECO:0000313" key="5">
    <source>
        <dbReference type="EMBL" id="SKB87499.1"/>
    </source>
</evidence>
<feature type="domain" description="Glycosyltransferase 2-like" evidence="4">
    <location>
        <begin position="7"/>
        <end position="182"/>
    </location>
</feature>
<dbReference type="InterPro" id="IPR001173">
    <property type="entry name" value="Glyco_trans_2-like"/>
</dbReference>
<evidence type="ECO:0000256" key="3">
    <source>
        <dbReference type="ARBA" id="ARBA00022679"/>
    </source>
</evidence>
<evidence type="ECO:0000313" key="6">
    <source>
        <dbReference type="Proteomes" id="UP000191112"/>
    </source>
</evidence>
<dbReference type="RefSeq" id="WP_079666818.1">
    <property type="nucleotide sequence ID" value="NZ_FUYZ01000004.1"/>
</dbReference>
<accession>A0A1T5EUK7</accession>
<dbReference type="OrthoDB" id="9771846at2"/>
<dbReference type="PANTHER" id="PTHR43179:SF12">
    <property type="entry name" value="GALACTOFURANOSYLTRANSFERASE GLFT2"/>
    <property type="match status" value="1"/>
</dbReference>
<dbReference type="Pfam" id="PF00535">
    <property type="entry name" value="Glycos_transf_2"/>
    <property type="match status" value="1"/>
</dbReference>
<dbReference type="PANTHER" id="PTHR43179">
    <property type="entry name" value="RHAMNOSYLTRANSFERASE WBBL"/>
    <property type="match status" value="1"/>
</dbReference>
<protein>
    <submittedName>
        <fullName evidence="5">Glycosyltransferase, GT2 family</fullName>
    </submittedName>
</protein>
<organism evidence="5 6">
    <name type="scientific">Soonwooa buanensis</name>
    <dbReference type="NCBI Taxonomy" id="619805"/>
    <lineage>
        <taxon>Bacteria</taxon>
        <taxon>Pseudomonadati</taxon>
        <taxon>Bacteroidota</taxon>
        <taxon>Flavobacteriia</taxon>
        <taxon>Flavobacteriales</taxon>
        <taxon>Weeksellaceae</taxon>
        <taxon>Chryseobacterium group</taxon>
        <taxon>Soonwooa</taxon>
    </lineage>
</organism>
<dbReference type="CDD" id="cd04186">
    <property type="entry name" value="GT_2_like_c"/>
    <property type="match status" value="1"/>
</dbReference>
<dbReference type="SUPFAM" id="SSF53448">
    <property type="entry name" value="Nucleotide-diphospho-sugar transferases"/>
    <property type="match status" value="1"/>
</dbReference>
<evidence type="ECO:0000256" key="2">
    <source>
        <dbReference type="ARBA" id="ARBA00022676"/>
    </source>
</evidence>
<evidence type="ECO:0000256" key="1">
    <source>
        <dbReference type="ARBA" id="ARBA00006739"/>
    </source>
</evidence>
<name>A0A1T5EUK7_9FLAO</name>
<keyword evidence="3 5" id="KW-0808">Transferase</keyword>
<dbReference type="GO" id="GO:0016757">
    <property type="term" value="F:glycosyltransferase activity"/>
    <property type="evidence" value="ECO:0007669"/>
    <property type="project" value="UniProtKB-KW"/>
</dbReference>
<dbReference type="STRING" id="619805.SAMN05660477_01570"/>
<dbReference type="Gene3D" id="3.90.550.10">
    <property type="entry name" value="Spore Coat Polysaccharide Biosynthesis Protein SpsA, Chain A"/>
    <property type="match status" value="1"/>
</dbReference>
<keyword evidence="2" id="KW-0328">Glycosyltransferase</keyword>
<dbReference type="InterPro" id="IPR029044">
    <property type="entry name" value="Nucleotide-diphossugar_trans"/>
</dbReference>
<keyword evidence="6" id="KW-1185">Reference proteome</keyword>